<dbReference type="AlphaFoldDB" id="A0A5K1K2N6"/>
<protein>
    <submittedName>
        <fullName evidence="1">Zinc finger transcription factor 1</fullName>
    </submittedName>
</protein>
<dbReference type="SUPFAM" id="SSF144232">
    <property type="entry name" value="HIT/MYND zinc finger-like"/>
    <property type="match status" value="1"/>
</dbReference>
<name>A0A5K1K2N6_9APHY</name>
<reference evidence="1" key="1">
    <citation type="submission" date="2019-10" db="EMBL/GenBank/DDBJ databases">
        <authorList>
            <person name="Nor Muhammad N."/>
        </authorList>
    </citation>
    <scope>NUCLEOTIDE SEQUENCE</scope>
</reference>
<sequence length="259" mass="28868">MSTLSITTIDPPKWLPSHPIECLRIIELPTCVICGQPTRFYCGGCRDTPAFCTSAHFVAYWPMHSQTCDRNAALFAETPSDLNTAPSHPYSGLVSLRARSAIQSPLPSPGFPSSRHVSATQPYDRNVLALYAKYDGLACRFLTVNLSPNPVAGSTTVSLLDCFSRNANVKSFVIRRGVTLGTLDSPFHVFYCSDSYEGRYNPNRALARLTSTLSILSRRPCQWYGTVLVFKFRSDACQQYIDMTVDDVLLVRDYFAYYA</sequence>
<proteinExistence type="predicted"/>
<evidence type="ECO:0000313" key="1">
    <source>
        <dbReference type="EMBL" id="VWO99909.1"/>
    </source>
</evidence>
<dbReference type="Gene3D" id="6.10.140.2220">
    <property type="match status" value="1"/>
</dbReference>
<gene>
    <name evidence="1" type="primary">G4N8I4</name>
</gene>
<organism evidence="1">
    <name type="scientific">Ganoderma boninense</name>
    <dbReference type="NCBI Taxonomy" id="34458"/>
    <lineage>
        <taxon>Eukaryota</taxon>
        <taxon>Fungi</taxon>
        <taxon>Dikarya</taxon>
        <taxon>Basidiomycota</taxon>
        <taxon>Agaricomycotina</taxon>
        <taxon>Agaricomycetes</taxon>
        <taxon>Polyporales</taxon>
        <taxon>Polyporaceae</taxon>
        <taxon>Ganoderma</taxon>
    </lineage>
</organism>
<dbReference type="EMBL" id="LR728007">
    <property type="protein sequence ID" value="VWO99909.1"/>
    <property type="molecule type" value="Genomic_DNA"/>
</dbReference>
<accession>A0A5K1K2N6</accession>